<organism evidence="3 4">
    <name type="scientific">Symbiodinium necroappetens</name>
    <dbReference type="NCBI Taxonomy" id="1628268"/>
    <lineage>
        <taxon>Eukaryota</taxon>
        <taxon>Sar</taxon>
        <taxon>Alveolata</taxon>
        <taxon>Dinophyceae</taxon>
        <taxon>Suessiales</taxon>
        <taxon>Symbiodiniaceae</taxon>
        <taxon>Symbiodinium</taxon>
    </lineage>
</organism>
<keyword evidence="1" id="KW-0106">Calcium</keyword>
<feature type="non-terminal residue" evidence="3">
    <location>
        <position position="1"/>
    </location>
</feature>
<evidence type="ECO:0000313" key="3">
    <source>
        <dbReference type="EMBL" id="CAE7372103.1"/>
    </source>
</evidence>
<dbReference type="EMBL" id="CAJNJA010015981">
    <property type="protein sequence ID" value="CAE7372103.1"/>
    <property type="molecule type" value="Genomic_DNA"/>
</dbReference>
<reference evidence="3" key="1">
    <citation type="submission" date="2021-02" db="EMBL/GenBank/DDBJ databases">
        <authorList>
            <person name="Dougan E. K."/>
            <person name="Rhodes N."/>
            <person name="Thang M."/>
            <person name="Chan C."/>
        </authorList>
    </citation>
    <scope>NUCLEOTIDE SEQUENCE</scope>
</reference>
<evidence type="ECO:0000256" key="1">
    <source>
        <dbReference type="ARBA" id="ARBA00022837"/>
    </source>
</evidence>
<name>A0A812Q300_9DINO</name>
<feature type="domain" description="EF-hand" evidence="2">
    <location>
        <begin position="18"/>
        <end position="41"/>
    </location>
</feature>
<sequence>TLLLKSYQNYVRAWRQGLDRDRNGQLDYNEFKMAVKDVGFAGNARELWHQLDENGNGV</sequence>
<evidence type="ECO:0000259" key="2">
    <source>
        <dbReference type="PROSITE" id="PS50222"/>
    </source>
</evidence>
<dbReference type="Proteomes" id="UP000601435">
    <property type="component" value="Unassembled WGS sequence"/>
</dbReference>
<feature type="non-terminal residue" evidence="3">
    <location>
        <position position="58"/>
    </location>
</feature>
<dbReference type="InterPro" id="IPR018247">
    <property type="entry name" value="EF_Hand_1_Ca_BS"/>
</dbReference>
<evidence type="ECO:0000313" key="4">
    <source>
        <dbReference type="Proteomes" id="UP000601435"/>
    </source>
</evidence>
<dbReference type="GO" id="GO:0005509">
    <property type="term" value="F:calcium ion binding"/>
    <property type="evidence" value="ECO:0007669"/>
    <property type="project" value="InterPro"/>
</dbReference>
<dbReference type="SUPFAM" id="SSF47473">
    <property type="entry name" value="EF-hand"/>
    <property type="match status" value="1"/>
</dbReference>
<dbReference type="OrthoDB" id="441636at2759"/>
<dbReference type="PROSITE" id="PS50222">
    <property type="entry name" value="EF_HAND_2"/>
    <property type="match status" value="1"/>
</dbReference>
<accession>A0A812Q300</accession>
<protein>
    <submittedName>
        <fullName evidence="3">USP20 protein</fullName>
    </submittedName>
</protein>
<dbReference type="Gene3D" id="1.10.238.10">
    <property type="entry name" value="EF-hand"/>
    <property type="match status" value="1"/>
</dbReference>
<comment type="caution">
    <text evidence="3">The sequence shown here is derived from an EMBL/GenBank/DDBJ whole genome shotgun (WGS) entry which is preliminary data.</text>
</comment>
<dbReference type="InterPro" id="IPR011992">
    <property type="entry name" value="EF-hand-dom_pair"/>
</dbReference>
<dbReference type="AlphaFoldDB" id="A0A812Q300"/>
<proteinExistence type="predicted"/>
<dbReference type="PROSITE" id="PS00018">
    <property type="entry name" value="EF_HAND_1"/>
    <property type="match status" value="1"/>
</dbReference>
<dbReference type="InterPro" id="IPR002048">
    <property type="entry name" value="EF_hand_dom"/>
</dbReference>
<gene>
    <name evidence="3" type="primary">USP20</name>
    <name evidence="3" type="ORF">SNEC2469_LOCUS9998</name>
</gene>
<keyword evidence="4" id="KW-1185">Reference proteome</keyword>